<keyword evidence="2 5" id="KW-0378">Hydrolase</keyword>
<proteinExistence type="predicted"/>
<reference evidence="5 7" key="1">
    <citation type="submission" date="2016-06" db="EMBL/GenBank/DDBJ databases">
        <title>Discovery of anaerobic lithoheterotrophic haloarchaeon capable of sulfur respiration by hydrogen and formate.</title>
        <authorList>
            <person name="Sorokin D.Y."/>
            <person name="Kublanov I.V."/>
            <person name="Roman P."/>
            <person name="Sinninghe Damste J.S."/>
            <person name="Golyshin P.N."/>
            <person name="Rojo D."/>
            <person name="Ciordia S."/>
            <person name="Mena Md.C."/>
            <person name="Ferrer M."/>
            <person name="Smedile F."/>
            <person name="Messina E."/>
            <person name="La Cono V."/>
            <person name="Yakimov M.M."/>
        </authorList>
    </citation>
    <scope>NUCLEOTIDE SEQUENCE [LARGE SCALE GENOMIC DNA]</scope>
    <source>
        <strain evidence="5 7">HTSR1</strain>
    </source>
</reference>
<dbReference type="PANTHER" id="PTHR11839:SF18">
    <property type="entry name" value="NUDIX HYDROLASE DOMAIN-CONTAINING PROTEIN"/>
    <property type="match status" value="1"/>
</dbReference>
<protein>
    <submittedName>
        <fullName evidence="5">ADP-ribose pyrophosphatase</fullName>
        <ecNumber evidence="5">3.6.1.13</ecNumber>
    </submittedName>
</protein>
<dbReference type="PANTHER" id="PTHR11839">
    <property type="entry name" value="UDP/ADP-SUGAR PYROPHOSPHATASE"/>
    <property type="match status" value="1"/>
</dbReference>
<evidence type="ECO:0000313" key="8">
    <source>
        <dbReference type="Proteomes" id="UP000186165"/>
    </source>
</evidence>
<organism evidence="5 7">
    <name type="scientific">Halodesulfurarchaeum formicicum</name>
    <dbReference type="NCBI Taxonomy" id="1873524"/>
    <lineage>
        <taxon>Archaea</taxon>
        <taxon>Methanobacteriati</taxon>
        <taxon>Methanobacteriota</taxon>
        <taxon>Stenosarchaea group</taxon>
        <taxon>Halobacteria</taxon>
        <taxon>Halobacteriales</taxon>
        <taxon>Halobacteriaceae</taxon>
        <taxon>Halodesulfurarchaeum</taxon>
    </lineage>
</organism>
<dbReference type="Gene3D" id="3.90.79.10">
    <property type="entry name" value="Nucleoside Triphosphate Pyrophosphohydrolase"/>
    <property type="match status" value="1"/>
</dbReference>
<dbReference type="AlphaFoldDB" id="A0A1D8S6Y8"/>
<dbReference type="Pfam" id="PF00293">
    <property type="entry name" value="NUDIX"/>
    <property type="match status" value="1"/>
</dbReference>
<dbReference type="CDD" id="cd03424">
    <property type="entry name" value="NUDIX_ADPRase_Nudt5_UGPPase_Nudt14"/>
    <property type="match status" value="1"/>
</dbReference>
<dbReference type="InterPro" id="IPR000086">
    <property type="entry name" value="NUDIX_hydrolase_dom"/>
</dbReference>
<gene>
    <name evidence="5" type="primary">nudF</name>
    <name evidence="6" type="synonym">nudF2</name>
    <name evidence="6" type="ORF">HSR6_2028</name>
    <name evidence="5" type="ORF">HTSR_1953</name>
</gene>
<dbReference type="InterPro" id="IPR015797">
    <property type="entry name" value="NUDIX_hydrolase-like_dom_sf"/>
</dbReference>
<dbReference type="RefSeq" id="WP_070365762.1">
    <property type="nucleotide sequence ID" value="NZ_CP016070.1"/>
</dbReference>
<feature type="region of interest" description="Disordered" evidence="3">
    <location>
        <begin position="1"/>
        <end position="20"/>
    </location>
</feature>
<evidence type="ECO:0000256" key="2">
    <source>
        <dbReference type="ARBA" id="ARBA00022801"/>
    </source>
</evidence>
<dbReference type="KEGG" id="hhsr:HSR6_2028"/>
<dbReference type="Proteomes" id="UP000186165">
    <property type="component" value="Chromosome"/>
</dbReference>
<dbReference type="KEGG" id="halh:HTSR_1953"/>
<comment type="cofactor">
    <cofactor evidence="1">
        <name>Mg(2+)</name>
        <dbReference type="ChEBI" id="CHEBI:18420"/>
    </cofactor>
</comment>
<dbReference type="GO" id="GO:0019693">
    <property type="term" value="P:ribose phosphate metabolic process"/>
    <property type="evidence" value="ECO:0007669"/>
    <property type="project" value="TreeGrafter"/>
</dbReference>
<accession>A0A1D8S6Y8</accession>
<keyword evidence="8" id="KW-1185">Reference proteome</keyword>
<evidence type="ECO:0000259" key="4">
    <source>
        <dbReference type="PROSITE" id="PS51462"/>
    </source>
</evidence>
<dbReference type="STRING" id="1873524.HSR6_2028"/>
<dbReference type="PROSITE" id="PS51462">
    <property type="entry name" value="NUDIX"/>
    <property type="match status" value="1"/>
</dbReference>
<evidence type="ECO:0000256" key="1">
    <source>
        <dbReference type="ARBA" id="ARBA00001946"/>
    </source>
</evidence>
<evidence type="ECO:0000256" key="3">
    <source>
        <dbReference type="SAM" id="MobiDB-lite"/>
    </source>
</evidence>
<dbReference type="GO" id="GO:0006753">
    <property type="term" value="P:nucleoside phosphate metabolic process"/>
    <property type="evidence" value="ECO:0007669"/>
    <property type="project" value="TreeGrafter"/>
</dbReference>
<dbReference type="GO" id="GO:0047631">
    <property type="term" value="F:ADP-ribose diphosphatase activity"/>
    <property type="evidence" value="ECO:0007669"/>
    <property type="project" value="UniProtKB-EC"/>
</dbReference>
<feature type="compositionally biased region" description="Acidic residues" evidence="3">
    <location>
        <begin position="1"/>
        <end position="12"/>
    </location>
</feature>
<sequence>MDDTGPETDDQAGADSLRWRTESRSTAYTCPGFSIVHEEITLPDGTETDFDYLHDAPSVVILPFTPEGDLVLIEEWRQAVKGLTLGFPAGGVEPGEEPAVAARRELTEETGYVAEALTALDSFEPATGITDAVFHFFVATGCEPTGTQDLDENESIRVTTSTLGALLERVLSGDLRDGRTALGLLRYVAEQEDQVTVAPPTTERV</sequence>
<dbReference type="GeneID" id="30418562"/>
<reference evidence="6" key="3">
    <citation type="journal article" date="2017" name="ISME J.">
        <title>Discovery of anaerobic lithoheterotrophic haloarchaea, ubiquitous in hypersaline habitats.</title>
        <authorList>
            <person name="Sorokin D.Y."/>
            <person name="Messina E."/>
            <person name="Smedile F."/>
            <person name="Roman P."/>
            <person name="Damste J.S.S."/>
            <person name="Ciordia S."/>
            <person name="Mena M.C."/>
            <person name="Ferrer M."/>
            <person name="Golyshin P.N."/>
            <person name="Kublanov I.V."/>
            <person name="Samarov N.I."/>
            <person name="Toshchakov S.V."/>
            <person name="La Cono V."/>
            <person name="Yakimov M.M."/>
        </authorList>
    </citation>
    <scope>NUCLEOTIDE SEQUENCE</scope>
    <source>
        <strain evidence="6">HSR6</strain>
    </source>
</reference>
<reference evidence="8" key="2">
    <citation type="submission" date="2016-08" db="EMBL/GenBank/DDBJ databases">
        <title>Discovery of first anaerobic lithoheterotrophic haloarchae widely represented in hypersaline habitats.</title>
        <authorList>
            <person name="Sorokin D.Y."/>
            <person name="Kublanov I.V."/>
            <person name="Roman P."/>
            <person name="Sinninghe Damste J.S."/>
            <person name="Golyshin P.N."/>
            <person name="Rojo D."/>
            <person name="Ciordia S."/>
            <person name="Mena Md.C."/>
            <person name="Ferrer M."/>
            <person name="Smedile F."/>
            <person name="Messina E."/>
            <person name="La Cono V."/>
            <person name="Yakimov M.M."/>
        </authorList>
    </citation>
    <scope>NUCLEOTIDE SEQUENCE [LARGE SCALE GENOMIC DNA]</scope>
    <source>
        <strain evidence="8">HSR6</strain>
    </source>
</reference>
<dbReference type="OrthoDB" id="104705at2157"/>
<dbReference type="EMBL" id="CP016804">
    <property type="protein sequence ID" value="APE96457.1"/>
    <property type="molecule type" value="Genomic_DNA"/>
</dbReference>
<dbReference type="InterPro" id="IPR020084">
    <property type="entry name" value="NUDIX_hydrolase_CS"/>
</dbReference>
<dbReference type="PROSITE" id="PS00893">
    <property type="entry name" value="NUDIX_BOX"/>
    <property type="match status" value="1"/>
</dbReference>
<evidence type="ECO:0000313" key="5">
    <source>
        <dbReference type="EMBL" id="AOW81115.1"/>
    </source>
</evidence>
<dbReference type="SUPFAM" id="SSF55811">
    <property type="entry name" value="Nudix"/>
    <property type="match status" value="1"/>
</dbReference>
<name>A0A1D8S6Y8_9EURY</name>
<dbReference type="Proteomes" id="UP000185608">
    <property type="component" value="Chromosome"/>
</dbReference>
<dbReference type="EC" id="3.6.1.13" evidence="5"/>
<evidence type="ECO:0000313" key="7">
    <source>
        <dbReference type="Proteomes" id="UP000185608"/>
    </source>
</evidence>
<feature type="domain" description="Nudix hydrolase" evidence="4">
    <location>
        <begin position="54"/>
        <end position="183"/>
    </location>
</feature>
<dbReference type="EMBL" id="CP016070">
    <property type="protein sequence ID" value="AOW81115.1"/>
    <property type="molecule type" value="Genomic_DNA"/>
</dbReference>
<accession>A0A1J1AFS2</accession>
<evidence type="ECO:0000313" key="6">
    <source>
        <dbReference type="EMBL" id="APE96457.1"/>
    </source>
</evidence>